<evidence type="ECO:0000313" key="1">
    <source>
        <dbReference type="EMBL" id="QLI60316.1"/>
    </source>
</evidence>
<dbReference type="Proteomes" id="UP000266778">
    <property type="component" value="Plasmid pAeca1-b"/>
</dbReference>
<sequence length="446" mass="47937">MMMQKRILSVACLLALFSGASWAAQFDERAVINQRIGGGRPIDAPSSTEPFSKASAGWNADLSCSAMSLNSELLGSFNSGAFKQLQSSLVGQLMAAVNPTSLIGMAIQRANPDVYDMLMSGSMTATDAFNANVMTCQEMQQGVFDALPAGALKNLTVSEEYAEAIKKHANGNYQLKDLVFKDGSAGRSYDDGKKGVEFGAEKRGMVGKPIKVTEHTSYAGFNALAGRAATDSSPLSTSATSAMGMGAAFKSPREANTFISDVVGETRMYTDSDASPREEDRGIGAKAAYAKEFEATNTKLLDLARRPSSSIIAKDLESVSTSSIKMTRDLLLAIKQIHPTEQAAYVAALATDISMANTYEKLLHSVRIMDAGLRDESVTNNEAVRSEALHKRALLIQEMDLLERELRFKKELAGSAQIDILRRANLENKPGSFRTPTNELPVGTAN</sequence>
<dbReference type="AlphaFoldDB" id="A0A7D5YG69"/>
<protein>
    <submittedName>
        <fullName evidence="1">Uncharacterized protein</fullName>
    </submittedName>
</protein>
<geneLocation type="plasmid" evidence="2">
    <name>paeca1-b</name>
</geneLocation>
<proteinExistence type="predicted"/>
<accession>A0A7D5YG69</accession>
<reference evidence="1 2" key="1">
    <citation type="submission" date="2019-04" db="EMBL/GenBank/DDBJ databases">
        <title>Novel transposon Tn6433 variants accelerate the dissemination of tet(E) in Aeromonas under oxytetracycline stresses.</title>
        <authorList>
            <person name="Shi Y."/>
            <person name="Tian Z."/>
            <person name="Zhang Y."/>
            <person name="Zhang H."/>
            <person name="Yang M."/>
        </authorList>
    </citation>
    <scope>NUCLEOTIDE SEQUENCE [LARGE SCALE GENOMIC DNA]</scope>
    <source>
        <strain evidence="1 2">T25-39</strain>
        <plasmid evidence="2">paeca1-b</plasmid>
    </source>
</reference>
<gene>
    <name evidence="1" type="ORF">C1C91_23005</name>
</gene>
<name>A0A7D5YG69_AERCA</name>
<keyword evidence="1" id="KW-0614">Plasmid</keyword>
<dbReference type="EMBL" id="CP039627">
    <property type="protein sequence ID" value="QLI60316.1"/>
    <property type="molecule type" value="Genomic_DNA"/>
</dbReference>
<organism evidence="1 2">
    <name type="scientific">Aeromonas caviae</name>
    <name type="common">Aeromonas punctata</name>
    <dbReference type="NCBI Taxonomy" id="648"/>
    <lineage>
        <taxon>Bacteria</taxon>
        <taxon>Pseudomonadati</taxon>
        <taxon>Pseudomonadota</taxon>
        <taxon>Gammaproteobacteria</taxon>
        <taxon>Aeromonadales</taxon>
        <taxon>Aeromonadaceae</taxon>
        <taxon>Aeromonas</taxon>
    </lineage>
</organism>
<evidence type="ECO:0000313" key="2">
    <source>
        <dbReference type="Proteomes" id="UP000266778"/>
    </source>
</evidence>